<gene>
    <name evidence="2" type="ORF">O4J56_01120</name>
</gene>
<accession>A0ABT4TY95</accession>
<evidence type="ECO:0000313" key="3">
    <source>
        <dbReference type="Proteomes" id="UP001527866"/>
    </source>
</evidence>
<sequence>MRTLLRRTGTAAAVTAAAAVLASGCGLPDATEAEPETTTFPFDGDVLDVQADGTPTDLVAADRGDVEVTRWIATRGDPDVSSTWSLEDGTLRLDNSCRGVCIYDDRFRVEVPEGVRVLRDGEPTDLEGE</sequence>
<comment type="caution">
    <text evidence="2">The sequence shown here is derived from an EMBL/GenBank/DDBJ whole genome shotgun (WGS) entry which is preliminary data.</text>
</comment>
<keyword evidence="1" id="KW-0732">Signal</keyword>
<dbReference type="EMBL" id="JAQFWQ010000002">
    <property type="protein sequence ID" value="MDA2809224.1"/>
    <property type="molecule type" value="Genomic_DNA"/>
</dbReference>
<dbReference type="PROSITE" id="PS51257">
    <property type="entry name" value="PROKAR_LIPOPROTEIN"/>
    <property type="match status" value="1"/>
</dbReference>
<dbReference type="RefSeq" id="WP_270683138.1">
    <property type="nucleotide sequence ID" value="NZ_JAQFWQ010000002.1"/>
</dbReference>
<name>A0ABT4TY95_9ACTN</name>
<feature type="signal peptide" evidence="1">
    <location>
        <begin position="1"/>
        <end position="22"/>
    </location>
</feature>
<proteinExistence type="predicted"/>
<evidence type="ECO:0008006" key="4">
    <source>
        <dbReference type="Google" id="ProtNLM"/>
    </source>
</evidence>
<evidence type="ECO:0000256" key="1">
    <source>
        <dbReference type="SAM" id="SignalP"/>
    </source>
</evidence>
<organism evidence="2 3">
    <name type="scientific">Nocardiopsis endophytica</name>
    <dbReference type="NCBI Taxonomy" id="3018445"/>
    <lineage>
        <taxon>Bacteria</taxon>
        <taxon>Bacillati</taxon>
        <taxon>Actinomycetota</taxon>
        <taxon>Actinomycetes</taxon>
        <taxon>Streptosporangiales</taxon>
        <taxon>Nocardiopsidaceae</taxon>
        <taxon>Nocardiopsis</taxon>
    </lineage>
</organism>
<feature type="chain" id="PRO_5047451839" description="Lipoprotein" evidence="1">
    <location>
        <begin position="23"/>
        <end position="129"/>
    </location>
</feature>
<dbReference type="Proteomes" id="UP001527866">
    <property type="component" value="Unassembled WGS sequence"/>
</dbReference>
<reference evidence="2 3" key="1">
    <citation type="submission" date="2023-01" db="EMBL/GenBank/DDBJ databases">
        <title>Draft genome sequence of Nocardiopsis sp. RSe5-2 isolated from halophytes.</title>
        <authorList>
            <person name="Duangmal K."/>
            <person name="Chantavorakit T."/>
        </authorList>
    </citation>
    <scope>NUCLEOTIDE SEQUENCE [LARGE SCALE GENOMIC DNA]</scope>
    <source>
        <strain evidence="2 3">RSe5-2</strain>
    </source>
</reference>
<protein>
    <recommendedName>
        <fullName evidence="4">Lipoprotein</fullName>
    </recommendedName>
</protein>
<evidence type="ECO:0000313" key="2">
    <source>
        <dbReference type="EMBL" id="MDA2809224.1"/>
    </source>
</evidence>
<keyword evidence="3" id="KW-1185">Reference proteome</keyword>